<evidence type="ECO:0000313" key="2">
    <source>
        <dbReference type="Proteomes" id="UP000237347"/>
    </source>
</evidence>
<dbReference type="Proteomes" id="UP000237347">
    <property type="component" value="Unassembled WGS sequence"/>
</dbReference>
<dbReference type="AlphaFoldDB" id="A0AAW0JNR2"/>
<evidence type="ECO:0000313" key="1">
    <source>
        <dbReference type="EMBL" id="KAK7827691.1"/>
    </source>
</evidence>
<protein>
    <submittedName>
        <fullName evidence="1">Uncharacterized protein</fullName>
    </submittedName>
</protein>
<gene>
    <name evidence="1" type="ORF">CFP56_030862</name>
</gene>
<keyword evidence="2" id="KW-1185">Reference proteome</keyword>
<reference evidence="1 2" key="1">
    <citation type="journal article" date="2018" name="Sci. Data">
        <title>The draft genome sequence of cork oak.</title>
        <authorList>
            <person name="Ramos A.M."/>
            <person name="Usie A."/>
            <person name="Barbosa P."/>
            <person name="Barros P.M."/>
            <person name="Capote T."/>
            <person name="Chaves I."/>
            <person name="Simoes F."/>
            <person name="Abreu I."/>
            <person name="Carrasquinho I."/>
            <person name="Faro C."/>
            <person name="Guimaraes J.B."/>
            <person name="Mendonca D."/>
            <person name="Nobrega F."/>
            <person name="Rodrigues L."/>
            <person name="Saibo N.J.M."/>
            <person name="Varela M.C."/>
            <person name="Egas C."/>
            <person name="Matos J."/>
            <person name="Miguel C.M."/>
            <person name="Oliveira M.M."/>
            <person name="Ricardo C.P."/>
            <person name="Goncalves S."/>
        </authorList>
    </citation>
    <scope>NUCLEOTIDE SEQUENCE [LARGE SCALE GENOMIC DNA]</scope>
    <source>
        <strain evidence="2">cv. HL8</strain>
    </source>
</reference>
<proteinExistence type="predicted"/>
<accession>A0AAW0JNR2</accession>
<comment type="caution">
    <text evidence="1">The sequence shown here is derived from an EMBL/GenBank/DDBJ whole genome shotgun (WGS) entry which is preliminary data.</text>
</comment>
<dbReference type="EMBL" id="PKMF04000516">
    <property type="protein sequence ID" value="KAK7827691.1"/>
    <property type="molecule type" value="Genomic_DNA"/>
</dbReference>
<name>A0AAW0JNR2_QUESU</name>
<sequence length="109" mass="12126">MFEDLEAAGIRVVVRNSYGEILAALSKIIPLPSSIFVLETIAQPRVVTFLQEIGLSKPTPCQYSLQAYGNGKLKYYSSCNGHLCDMDRYMGMDASEFTFAFSYTVCDMS</sequence>
<organism evidence="1 2">
    <name type="scientific">Quercus suber</name>
    <name type="common">Cork oak</name>
    <dbReference type="NCBI Taxonomy" id="58331"/>
    <lineage>
        <taxon>Eukaryota</taxon>
        <taxon>Viridiplantae</taxon>
        <taxon>Streptophyta</taxon>
        <taxon>Embryophyta</taxon>
        <taxon>Tracheophyta</taxon>
        <taxon>Spermatophyta</taxon>
        <taxon>Magnoliopsida</taxon>
        <taxon>eudicotyledons</taxon>
        <taxon>Gunneridae</taxon>
        <taxon>Pentapetalae</taxon>
        <taxon>rosids</taxon>
        <taxon>fabids</taxon>
        <taxon>Fagales</taxon>
        <taxon>Fagaceae</taxon>
        <taxon>Quercus</taxon>
    </lineage>
</organism>